<evidence type="ECO:0000259" key="1">
    <source>
        <dbReference type="Pfam" id="PF16571"/>
    </source>
</evidence>
<dbReference type="Proteomes" id="UP001596380">
    <property type="component" value="Unassembled WGS sequence"/>
</dbReference>
<comment type="caution">
    <text evidence="2">The sequence shown here is derived from an EMBL/GenBank/DDBJ whole genome shotgun (WGS) entry which is preliminary data.</text>
</comment>
<sequence length="175" mass="18690">MRPITESDIRRSFANCSKGEAKRLTVPKDLDERPWGDLDFLGWRDPGAPERGCLVAERDGGGLVGIALRAARGTSRGFTSRSMCSLCLTTHASGGVALMTARRTGEAGRQGDSVGRYVCADLACSLYTRGLKQPGVGGVLDETLSLDEKIARTRDNLAAFLDKVTEPSRTPSSAT</sequence>
<evidence type="ECO:0000313" key="3">
    <source>
        <dbReference type="Proteomes" id="UP001596380"/>
    </source>
</evidence>
<proteinExistence type="predicted"/>
<gene>
    <name evidence="2" type="ORF">ACFQKB_29030</name>
</gene>
<dbReference type="Pfam" id="PF16571">
    <property type="entry name" value="FBP_C"/>
    <property type="match status" value="1"/>
</dbReference>
<accession>A0ABW2CPW1</accession>
<organism evidence="2 3">
    <name type="scientific">Actinomadura yumaensis</name>
    <dbReference type="NCBI Taxonomy" id="111807"/>
    <lineage>
        <taxon>Bacteria</taxon>
        <taxon>Bacillati</taxon>
        <taxon>Actinomycetota</taxon>
        <taxon>Actinomycetes</taxon>
        <taxon>Streptosporangiales</taxon>
        <taxon>Thermomonosporaceae</taxon>
        <taxon>Actinomadura</taxon>
    </lineage>
</organism>
<protein>
    <submittedName>
        <fullName evidence="2">FBP domain-containing protein</fullName>
    </submittedName>
</protein>
<dbReference type="EMBL" id="JBHSXS010000022">
    <property type="protein sequence ID" value="MFC6883833.1"/>
    <property type="molecule type" value="Genomic_DNA"/>
</dbReference>
<dbReference type="InterPro" id="IPR032330">
    <property type="entry name" value="EF-G-binding_C"/>
</dbReference>
<name>A0ABW2CPW1_9ACTN</name>
<dbReference type="RefSeq" id="WP_160823107.1">
    <property type="nucleotide sequence ID" value="NZ_JBHSXS010000022.1"/>
</dbReference>
<reference evidence="3" key="1">
    <citation type="journal article" date="2019" name="Int. J. Syst. Evol. Microbiol.">
        <title>The Global Catalogue of Microorganisms (GCM) 10K type strain sequencing project: providing services to taxonomists for standard genome sequencing and annotation.</title>
        <authorList>
            <consortium name="The Broad Institute Genomics Platform"/>
            <consortium name="The Broad Institute Genome Sequencing Center for Infectious Disease"/>
            <person name="Wu L."/>
            <person name="Ma J."/>
        </authorList>
    </citation>
    <scope>NUCLEOTIDE SEQUENCE [LARGE SCALE GENOMIC DNA]</scope>
    <source>
        <strain evidence="3">JCM 3369</strain>
    </source>
</reference>
<evidence type="ECO:0000313" key="2">
    <source>
        <dbReference type="EMBL" id="MFC6883833.1"/>
    </source>
</evidence>
<keyword evidence="3" id="KW-1185">Reference proteome</keyword>
<feature type="domain" description="Elongation factor G-binding protein C-terminal treble-clef zinc-finger" evidence="1">
    <location>
        <begin position="8"/>
        <end position="164"/>
    </location>
</feature>